<organism evidence="2 3">
    <name type="scientific">Malus domestica</name>
    <name type="common">Apple</name>
    <name type="synonym">Pyrus malus</name>
    <dbReference type="NCBI Taxonomy" id="3750"/>
    <lineage>
        <taxon>Eukaryota</taxon>
        <taxon>Viridiplantae</taxon>
        <taxon>Streptophyta</taxon>
        <taxon>Embryophyta</taxon>
        <taxon>Tracheophyta</taxon>
        <taxon>Spermatophyta</taxon>
        <taxon>Magnoliopsida</taxon>
        <taxon>eudicotyledons</taxon>
        <taxon>Gunneridae</taxon>
        <taxon>Pentapetalae</taxon>
        <taxon>rosids</taxon>
        <taxon>fabids</taxon>
        <taxon>Rosales</taxon>
        <taxon>Rosaceae</taxon>
        <taxon>Amygdaloideae</taxon>
        <taxon>Maleae</taxon>
        <taxon>Malus</taxon>
    </lineage>
</organism>
<feature type="transmembrane region" description="Helical" evidence="1">
    <location>
        <begin position="84"/>
        <end position="110"/>
    </location>
</feature>
<keyword evidence="1" id="KW-0472">Membrane</keyword>
<evidence type="ECO:0000313" key="3">
    <source>
        <dbReference type="Proteomes" id="UP000290289"/>
    </source>
</evidence>
<dbReference type="EMBL" id="RDQH01000331">
    <property type="protein sequence ID" value="RXI00071.1"/>
    <property type="molecule type" value="Genomic_DNA"/>
</dbReference>
<gene>
    <name evidence="2" type="ORF">DVH24_030561</name>
</gene>
<proteinExistence type="predicted"/>
<keyword evidence="3" id="KW-1185">Reference proteome</keyword>
<keyword evidence="1" id="KW-1133">Transmembrane helix</keyword>
<sequence length="136" mass="14829">MHKVEEEISNHQDNSPVATQLKLSSETPLNQSQTLAFLTCLSPTFRSGPCPPKGAGALESRVRHSAWCFDLPESMLRFEHSASLVVLLWFGFENLAVALFGSFLLMVAFFRSGICVAWGSYCISAGLMDVADSNGV</sequence>
<comment type="caution">
    <text evidence="2">The sequence shown here is derived from an EMBL/GenBank/DDBJ whole genome shotgun (WGS) entry which is preliminary data.</text>
</comment>
<evidence type="ECO:0000313" key="2">
    <source>
        <dbReference type="EMBL" id="RXI00071.1"/>
    </source>
</evidence>
<reference evidence="2 3" key="1">
    <citation type="submission" date="2018-10" db="EMBL/GenBank/DDBJ databases">
        <title>A high-quality apple genome assembly.</title>
        <authorList>
            <person name="Hu J."/>
        </authorList>
    </citation>
    <scope>NUCLEOTIDE SEQUENCE [LARGE SCALE GENOMIC DNA]</scope>
    <source>
        <strain evidence="3">cv. HFTH1</strain>
        <tissue evidence="2">Young leaf</tissue>
    </source>
</reference>
<protein>
    <submittedName>
        <fullName evidence="2">Uncharacterized protein</fullName>
    </submittedName>
</protein>
<keyword evidence="1" id="KW-0812">Transmembrane</keyword>
<accession>A0A498JXE9</accession>
<dbReference type="Proteomes" id="UP000290289">
    <property type="component" value="Chromosome 5"/>
</dbReference>
<dbReference type="AlphaFoldDB" id="A0A498JXE9"/>
<evidence type="ECO:0000256" key="1">
    <source>
        <dbReference type="SAM" id="Phobius"/>
    </source>
</evidence>
<name>A0A498JXE9_MALDO</name>